<protein>
    <recommendedName>
        <fullName evidence="4">F-box domain-containing protein</fullName>
    </recommendedName>
</protein>
<evidence type="ECO:0000313" key="2">
    <source>
        <dbReference type="EMBL" id="PIL28275.1"/>
    </source>
</evidence>
<keyword evidence="3" id="KW-1185">Reference proteome</keyword>
<reference evidence="2 3" key="1">
    <citation type="journal article" date="2015" name="Sci. Rep.">
        <title>Chromosome-level genome map provides insights into diverse defense mechanisms in the medicinal fungus Ganoderma sinense.</title>
        <authorList>
            <person name="Zhu Y."/>
            <person name="Xu J."/>
            <person name="Sun C."/>
            <person name="Zhou S."/>
            <person name="Xu H."/>
            <person name="Nelson D.R."/>
            <person name="Qian J."/>
            <person name="Song J."/>
            <person name="Luo H."/>
            <person name="Xiang L."/>
            <person name="Li Y."/>
            <person name="Xu Z."/>
            <person name="Ji A."/>
            <person name="Wang L."/>
            <person name="Lu S."/>
            <person name="Hayward A."/>
            <person name="Sun W."/>
            <person name="Li X."/>
            <person name="Schwartz D.C."/>
            <person name="Wang Y."/>
            <person name="Chen S."/>
        </authorList>
    </citation>
    <scope>NUCLEOTIDE SEQUENCE [LARGE SCALE GENOMIC DNA]</scope>
    <source>
        <strain evidence="2 3">ZZ0214-1</strain>
    </source>
</reference>
<dbReference type="EMBL" id="AYKW01000025">
    <property type="protein sequence ID" value="PIL28275.1"/>
    <property type="molecule type" value="Genomic_DNA"/>
</dbReference>
<dbReference type="InterPro" id="IPR032675">
    <property type="entry name" value="LRR_dom_sf"/>
</dbReference>
<sequence>MGQISALANTFRRDRKQSLANLVRAIRFDMCVVLTHCAKVVREDFEYILAHCRMLHTYVFIPHPQFSFQPYDFACGAVPVPTDPTAFNPTWILDLRRRRAGSLLAQSINSRLVTLHLDLTTYEGSFSPLAHLLSSTPCLTSLELGSLSPPGRPDNPPSAPSHPLRNLSFPALKTLSIYCDFPPFVHYVTAQWTMPRLASLTCMASDHVSIPISLLDAHGKQLEYLHFMHTGEPHNLLANTVLLPRLHELCPRIIHLVLPIVPEERPALNIHSPTLLYLDICTRPSVAAYRAVAVAPTAHAPQLKKVRMVLDVCAFVPRYFHPAHMPGADRALEDVEHIPGMETPDAQANWLLSTSGGTKAEFSEWRVRQHSWAVTLDPTGVGVAASAFPPAAGEDPDEIDSSGEYEYESLPPSPADSDTSGDEAEDDERPGGHSDAGSDADSDLERAWITVRAAAPPVPARIVFVDDLLDSTGRQYDRETVLERFSRSQLGDFLLD</sequence>
<name>A0A2G8S3F1_9APHY</name>
<evidence type="ECO:0000256" key="1">
    <source>
        <dbReference type="SAM" id="MobiDB-lite"/>
    </source>
</evidence>
<feature type="region of interest" description="Disordered" evidence="1">
    <location>
        <begin position="385"/>
        <end position="442"/>
    </location>
</feature>
<dbReference type="Gene3D" id="3.80.10.10">
    <property type="entry name" value="Ribonuclease Inhibitor"/>
    <property type="match status" value="1"/>
</dbReference>
<evidence type="ECO:0008006" key="4">
    <source>
        <dbReference type="Google" id="ProtNLM"/>
    </source>
</evidence>
<accession>A0A2G8S3F1</accession>
<gene>
    <name evidence="2" type="ORF">GSI_09563</name>
</gene>
<dbReference type="AlphaFoldDB" id="A0A2G8S3F1"/>
<feature type="compositionally biased region" description="Acidic residues" evidence="1">
    <location>
        <begin position="394"/>
        <end position="407"/>
    </location>
</feature>
<dbReference type="Proteomes" id="UP000230002">
    <property type="component" value="Unassembled WGS sequence"/>
</dbReference>
<dbReference type="OrthoDB" id="2758221at2759"/>
<organism evidence="2 3">
    <name type="scientific">Ganoderma sinense ZZ0214-1</name>
    <dbReference type="NCBI Taxonomy" id="1077348"/>
    <lineage>
        <taxon>Eukaryota</taxon>
        <taxon>Fungi</taxon>
        <taxon>Dikarya</taxon>
        <taxon>Basidiomycota</taxon>
        <taxon>Agaricomycotina</taxon>
        <taxon>Agaricomycetes</taxon>
        <taxon>Polyporales</taxon>
        <taxon>Polyporaceae</taxon>
        <taxon>Ganoderma</taxon>
    </lineage>
</organism>
<comment type="caution">
    <text evidence="2">The sequence shown here is derived from an EMBL/GenBank/DDBJ whole genome shotgun (WGS) entry which is preliminary data.</text>
</comment>
<evidence type="ECO:0000313" key="3">
    <source>
        <dbReference type="Proteomes" id="UP000230002"/>
    </source>
</evidence>
<proteinExistence type="predicted"/>
<feature type="compositionally biased region" description="Acidic residues" evidence="1">
    <location>
        <begin position="419"/>
        <end position="428"/>
    </location>
</feature>